<dbReference type="Proteomes" id="UP001054252">
    <property type="component" value="Unassembled WGS sequence"/>
</dbReference>
<dbReference type="SUPFAM" id="SSF53822">
    <property type="entry name" value="Periplasmic binding protein-like I"/>
    <property type="match status" value="1"/>
</dbReference>
<evidence type="ECO:0000256" key="4">
    <source>
        <dbReference type="ARBA" id="ARBA00022448"/>
    </source>
</evidence>
<sequence>MLSEGKKVQMIPTKLLFRISWLFFVLFCKLLSVETAVAQNTMASATIPVNVGVVLDLDTWVGKLGLSCINMAISDFYFNHSNYRTRLVLTVKDSEGDIVGAAAAALDLINNVQVQAIIGPRNSMQANFMIALGNKSQVPIISFSATSPFLISSIRSSYFFRATHNDSSQVKAISAIVQTFGCREAVPIYVDNEFGEGIIPYLSDALGEVNVRIPYRSVISSGATDEEIERELFKLMSMQSRVFIVHMTPDLGSRLFDRATEIGMMSEGSVWIITDGMTNFWSLIHHSDHMDSMQGVLGVKPYVPKSKELESFKVRWKREFVQDNLSMMNAELDIFGLWAYDATFALAMAVEEVLGTAKFNFNTSNLESFGWVSQNGPKLIQALSSTRFKGLSGEFGFVNGQLESPVFQIFNVIGNGEKGIGFWTSKEGLVKRLDSTSNANLGTIRWPGNSYSIPKGWEIPMNGRKLKIGVPMIKGFNEFVKLMPYPVPYEFYPIQMEKDESYNDIIDQVFFGKYDAVVGDITIVANRSLYVDFTVPFMESTVVIVVPIRNNPNNNAWVFVKPLSGDLWMASFLFFVVTANVICFLERNNNEYFRRPPLHGVGTGFLFNFLTVFFADRDKVSGNSAKIVVGMWGIVMLILTQSYTANLSSLLTVQQLQPTVTNVIELLRNGENVGYQAGSFTEEIVQRLTSDRSKMKKFTSLEVLDELFTNGSIAAAIDETPYMNLFLTNKSHCNKYTTLTEPTFRTDGFGFVFPRGSPLVADVSRAILNVTESFRTGDIENAWKKQTNCPDSSTLDSSKSLSLASFWGLFIITYSTSVFAFSYHLAKALYEQRDVGISFWRRILQVLGNSDQKDLTLQTVRQRRLEEEDNNVEIITSRGAVEAPVEIPDDISGTATCMEIENHGSTNSS</sequence>
<keyword evidence="6" id="KW-0732">Signal</keyword>
<dbReference type="InterPro" id="IPR044440">
    <property type="entry name" value="GABAb_receptor_plant_PBP1"/>
</dbReference>
<gene>
    <name evidence="19" type="ORF">SLEP1_g35446</name>
</gene>
<dbReference type="GO" id="GO:0016020">
    <property type="term" value="C:membrane"/>
    <property type="evidence" value="ECO:0007669"/>
    <property type="project" value="UniProtKB-SubCell"/>
</dbReference>
<evidence type="ECO:0000313" key="19">
    <source>
        <dbReference type="EMBL" id="GKV26093.1"/>
    </source>
</evidence>
<dbReference type="Gene3D" id="3.40.190.10">
    <property type="entry name" value="Periplasmic binding protein-like II"/>
    <property type="match status" value="2"/>
</dbReference>
<evidence type="ECO:0000259" key="18">
    <source>
        <dbReference type="SMART" id="SM00079"/>
    </source>
</evidence>
<evidence type="ECO:0000256" key="5">
    <source>
        <dbReference type="ARBA" id="ARBA00022692"/>
    </source>
</evidence>
<dbReference type="InterPro" id="IPR001320">
    <property type="entry name" value="Iontro_rcpt_C"/>
</dbReference>
<organism evidence="19 20">
    <name type="scientific">Rubroshorea leprosula</name>
    <dbReference type="NCBI Taxonomy" id="152421"/>
    <lineage>
        <taxon>Eukaryota</taxon>
        <taxon>Viridiplantae</taxon>
        <taxon>Streptophyta</taxon>
        <taxon>Embryophyta</taxon>
        <taxon>Tracheophyta</taxon>
        <taxon>Spermatophyta</taxon>
        <taxon>Magnoliopsida</taxon>
        <taxon>eudicotyledons</taxon>
        <taxon>Gunneridae</taxon>
        <taxon>Pentapetalae</taxon>
        <taxon>rosids</taxon>
        <taxon>malvids</taxon>
        <taxon>Malvales</taxon>
        <taxon>Dipterocarpaceae</taxon>
        <taxon>Rubroshorea</taxon>
    </lineage>
</organism>
<feature type="domain" description="Ionotropic glutamate receptor C-terminal" evidence="18">
    <location>
        <begin position="465"/>
        <end position="786"/>
    </location>
</feature>
<dbReference type="InterPro" id="IPR017103">
    <property type="entry name" value="Iontropic_Glu_rcpt_pln"/>
</dbReference>
<feature type="disulfide bond" evidence="16">
    <location>
        <begin position="733"/>
        <end position="789"/>
    </location>
</feature>
<evidence type="ECO:0000256" key="15">
    <source>
        <dbReference type="PIRNR" id="PIRNR037090"/>
    </source>
</evidence>
<evidence type="ECO:0000256" key="7">
    <source>
        <dbReference type="ARBA" id="ARBA00022989"/>
    </source>
</evidence>
<keyword evidence="11" id="KW-0325">Glycoprotein</keyword>
<dbReference type="PIRSF" id="PIRSF037090">
    <property type="entry name" value="Iontro_Glu-like_rcpt_pln"/>
    <property type="match status" value="1"/>
</dbReference>
<keyword evidence="16" id="KW-1015">Disulfide bond</keyword>
<dbReference type="CDD" id="cd13686">
    <property type="entry name" value="GluR_Plant"/>
    <property type="match status" value="1"/>
</dbReference>
<dbReference type="InterPro" id="IPR001828">
    <property type="entry name" value="ANF_lig-bd_rcpt"/>
</dbReference>
<evidence type="ECO:0000256" key="6">
    <source>
        <dbReference type="ARBA" id="ARBA00022729"/>
    </source>
</evidence>
<keyword evidence="8 15" id="KW-0406">Ion transport</keyword>
<comment type="function">
    <text evidence="15">Glutamate-gated receptor that probably acts as non-selective cation channel.</text>
</comment>
<reference evidence="19 20" key="1">
    <citation type="journal article" date="2021" name="Commun. Biol.">
        <title>The genome of Shorea leprosula (Dipterocarpaceae) highlights the ecological relevance of drought in aseasonal tropical rainforests.</title>
        <authorList>
            <person name="Ng K.K.S."/>
            <person name="Kobayashi M.J."/>
            <person name="Fawcett J.A."/>
            <person name="Hatakeyama M."/>
            <person name="Paape T."/>
            <person name="Ng C.H."/>
            <person name="Ang C.C."/>
            <person name="Tnah L.H."/>
            <person name="Lee C.T."/>
            <person name="Nishiyama T."/>
            <person name="Sese J."/>
            <person name="O'Brien M.J."/>
            <person name="Copetti D."/>
            <person name="Mohd Noor M.I."/>
            <person name="Ong R.C."/>
            <person name="Putra M."/>
            <person name="Sireger I.Z."/>
            <person name="Indrioko S."/>
            <person name="Kosugi Y."/>
            <person name="Izuno A."/>
            <person name="Isagi Y."/>
            <person name="Lee S.L."/>
            <person name="Shimizu K.K."/>
        </authorList>
    </citation>
    <scope>NUCLEOTIDE SEQUENCE [LARGE SCALE GENOMIC DNA]</scope>
    <source>
        <strain evidence="19">214</strain>
    </source>
</reference>
<keyword evidence="20" id="KW-1185">Reference proteome</keyword>
<comment type="caution">
    <text evidence="19">The sequence shown here is derived from an EMBL/GenBank/DDBJ whole genome shotgun (WGS) entry which is preliminary data.</text>
</comment>
<evidence type="ECO:0000256" key="8">
    <source>
        <dbReference type="ARBA" id="ARBA00023065"/>
    </source>
</evidence>
<dbReference type="SUPFAM" id="SSF53850">
    <property type="entry name" value="Periplasmic binding protein-like II"/>
    <property type="match status" value="1"/>
</dbReference>
<evidence type="ECO:0000313" key="20">
    <source>
        <dbReference type="Proteomes" id="UP001054252"/>
    </source>
</evidence>
<dbReference type="Gene3D" id="1.10.287.70">
    <property type="match status" value="1"/>
</dbReference>
<comment type="subunit">
    <text evidence="3">May form heteromers.</text>
</comment>
<dbReference type="AlphaFoldDB" id="A0AAV5KNR8"/>
<dbReference type="CDD" id="cd19990">
    <property type="entry name" value="PBP1_GABAb_receptor_plant"/>
    <property type="match status" value="1"/>
</dbReference>
<dbReference type="InterPro" id="IPR015683">
    <property type="entry name" value="Ionotropic_Glu_rcpt"/>
</dbReference>
<feature type="transmembrane region" description="Helical" evidence="17">
    <location>
        <begin position="597"/>
        <end position="615"/>
    </location>
</feature>
<evidence type="ECO:0000256" key="16">
    <source>
        <dbReference type="PIRSR" id="PIRSR037090-50"/>
    </source>
</evidence>
<dbReference type="PANTHER" id="PTHR34836:SF1">
    <property type="entry name" value="OS09G0428600 PROTEIN"/>
    <property type="match status" value="1"/>
</dbReference>
<dbReference type="Gene3D" id="3.40.50.2300">
    <property type="match status" value="2"/>
</dbReference>
<evidence type="ECO:0000256" key="2">
    <source>
        <dbReference type="ARBA" id="ARBA00008685"/>
    </source>
</evidence>
<comment type="function">
    <text evidence="14">Glutamate-gated receptor that probably acts as a non-selective cation channel. May be involved in light-signal transduction and calcium homeostasis via the regulation of calcium influx into cells.</text>
</comment>
<keyword evidence="5 17" id="KW-0812">Transmembrane</keyword>
<accession>A0AAV5KNR8</accession>
<dbReference type="FunFam" id="3.40.50.2300:FF:000310">
    <property type="entry name" value="Glutamate receptor"/>
    <property type="match status" value="1"/>
</dbReference>
<evidence type="ECO:0000256" key="9">
    <source>
        <dbReference type="ARBA" id="ARBA00023136"/>
    </source>
</evidence>
<evidence type="ECO:0000256" key="3">
    <source>
        <dbReference type="ARBA" id="ARBA00011095"/>
    </source>
</evidence>
<keyword evidence="7 17" id="KW-1133">Transmembrane helix</keyword>
<feature type="transmembrane region" description="Helical" evidence="17">
    <location>
        <begin position="627"/>
        <end position="645"/>
    </location>
</feature>
<evidence type="ECO:0000256" key="11">
    <source>
        <dbReference type="ARBA" id="ARBA00023180"/>
    </source>
</evidence>
<evidence type="ECO:0000256" key="13">
    <source>
        <dbReference type="ARBA" id="ARBA00023303"/>
    </source>
</evidence>
<name>A0AAV5KNR8_9ROSI</name>
<evidence type="ECO:0000256" key="14">
    <source>
        <dbReference type="ARBA" id="ARBA00049638"/>
    </source>
</evidence>
<feature type="transmembrane region" description="Helical" evidence="17">
    <location>
        <begin position="806"/>
        <end position="826"/>
    </location>
</feature>
<keyword evidence="12 15" id="KW-1071">Ligand-gated ion channel</keyword>
<keyword evidence="9 15" id="KW-0472">Membrane</keyword>
<dbReference type="GO" id="GO:0015276">
    <property type="term" value="F:ligand-gated monoatomic ion channel activity"/>
    <property type="evidence" value="ECO:0007669"/>
    <property type="project" value="InterPro"/>
</dbReference>
<protein>
    <recommendedName>
        <fullName evidence="15">Glutamate receptor</fullName>
    </recommendedName>
</protein>
<comment type="similarity">
    <text evidence="2 15">Belongs to the glutamate-gated ion channel (TC 1.A.10.1) family.</text>
</comment>
<evidence type="ECO:0000256" key="10">
    <source>
        <dbReference type="ARBA" id="ARBA00023170"/>
    </source>
</evidence>
<keyword evidence="10 15" id="KW-0675">Receptor</keyword>
<dbReference type="Pfam" id="PF01094">
    <property type="entry name" value="ANF_receptor"/>
    <property type="match status" value="1"/>
</dbReference>
<feature type="transmembrane region" description="Helical" evidence="17">
    <location>
        <begin position="567"/>
        <end position="585"/>
    </location>
</feature>
<dbReference type="Pfam" id="PF00060">
    <property type="entry name" value="Lig_chan"/>
    <property type="match status" value="1"/>
</dbReference>
<keyword evidence="4 15" id="KW-0813">Transport</keyword>
<keyword evidence="13 15" id="KW-0407">Ion channel</keyword>
<comment type="subcellular location">
    <subcellularLocation>
        <location evidence="1">Membrane</location>
        <topology evidence="1">Multi-pass membrane protein</topology>
    </subcellularLocation>
</comment>
<dbReference type="FunFam" id="3.40.50.2300:FF:000081">
    <property type="entry name" value="Glutamate receptor"/>
    <property type="match status" value="1"/>
</dbReference>
<evidence type="ECO:0000256" key="17">
    <source>
        <dbReference type="SAM" id="Phobius"/>
    </source>
</evidence>
<evidence type="ECO:0000256" key="12">
    <source>
        <dbReference type="ARBA" id="ARBA00023286"/>
    </source>
</evidence>
<dbReference type="EMBL" id="BPVZ01000071">
    <property type="protein sequence ID" value="GKV26093.1"/>
    <property type="molecule type" value="Genomic_DNA"/>
</dbReference>
<dbReference type="SMART" id="SM00079">
    <property type="entry name" value="PBPe"/>
    <property type="match status" value="1"/>
</dbReference>
<evidence type="ECO:0000256" key="1">
    <source>
        <dbReference type="ARBA" id="ARBA00004141"/>
    </source>
</evidence>
<proteinExistence type="inferred from homology"/>
<dbReference type="PANTHER" id="PTHR34836">
    <property type="entry name" value="OS06G0188250 PROTEIN"/>
    <property type="match status" value="1"/>
</dbReference>
<dbReference type="InterPro" id="IPR028082">
    <property type="entry name" value="Peripla_BP_I"/>
</dbReference>